<keyword evidence="4" id="KW-1185">Reference proteome</keyword>
<dbReference type="Proteomes" id="UP000463857">
    <property type="component" value="Chromosome"/>
</dbReference>
<keyword evidence="2" id="KW-0812">Transmembrane</keyword>
<sequence length="234" mass="25448">MTGNSERSGWRGTRLPPLPGRSARSRLWIGSSLVLVALLLGFLALVPLNFLHRIADRVDVTGTVKEGYGMNLDNETAFEIDDGEFGFWKVDYEIDGTPHTGLMRGSFSSGQTVEVSVPGDGSIYSFLSLADPVWVKILSWLSALAAVAALVIGVMCLVTGARQASRQAQARANAQIAASMGIPLREIEARQARPKRRAGRTPPPDATPQWQKSRTDTSPADPKASEMFHRPYDL</sequence>
<gene>
    <name evidence="3" type="ORF">EK0264_05455</name>
</gene>
<dbReference type="AlphaFoldDB" id="A0A7L4YL35"/>
<protein>
    <submittedName>
        <fullName evidence="3">Uncharacterized protein</fullName>
    </submittedName>
</protein>
<feature type="transmembrane region" description="Helical" evidence="2">
    <location>
        <begin position="137"/>
        <end position="161"/>
    </location>
</feature>
<evidence type="ECO:0000313" key="4">
    <source>
        <dbReference type="Proteomes" id="UP000463857"/>
    </source>
</evidence>
<feature type="transmembrane region" description="Helical" evidence="2">
    <location>
        <begin position="27"/>
        <end position="48"/>
    </location>
</feature>
<dbReference type="EMBL" id="CP047156">
    <property type="protein sequence ID" value="QHB99777.1"/>
    <property type="molecule type" value="Genomic_DNA"/>
</dbReference>
<accession>A0A7L4YL35</accession>
<feature type="compositionally biased region" description="Basic and acidic residues" evidence="1">
    <location>
        <begin position="223"/>
        <end position="234"/>
    </location>
</feature>
<keyword evidence="2" id="KW-1133">Transmembrane helix</keyword>
<dbReference type="OrthoDB" id="5196738at2"/>
<proteinExistence type="predicted"/>
<feature type="region of interest" description="Disordered" evidence="1">
    <location>
        <begin position="187"/>
        <end position="234"/>
    </location>
</feature>
<evidence type="ECO:0000256" key="2">
    <source>
        <dbReference type="SAM" id="Phobius"/>
    </source>
</evidence>
<evidence type="ECO:0000256" key="1">
    <source>
        <dbReference type="SAM" id="MobiDB-lite"/>
    </source>
</evidence>
<name>A0A7L4YL35_9ACTN</name>
<evidence type="ECO:0000313" key="3">
    <source>
        <dbReference type="EMBL" id="QHB99777.1"/>
    </source>
</evidence>
<keyword evidence="2" id="KW-0472">Membrane</keyword>
<feature type="compositionally biased region" description="Polar residues" evidence="1">
    <location>
        <begin position="208"/>
        <end position="218"/>
    </location>
</feature>
<dbReference type="RefSeq" id="WP_159543672.1">
    <property type="nucleotide sequence ID" value="NZ_CP047156.1"/>
</dbReference>
<dbReference type="InParanoid" id="A0A7L4YL35"/>
<reference evidence="3 4" key="1">
    <citation type="journal article" date="2018" name="Int. J. Syst. Evol. Microbiol.">
        <title>Epidermidibacterium keratini gen. nov., sp. nov., a member of the family Sporichthyaceae, isolated from keratin epidermis.</title>
        <authorList>
            <person name="Lee D.G."/>
            <person name="Trujillo M.E."/>
            <person name="Kang S."/>
            <person name="Nam J.J."/>
            <person name="Kim Y.J."/>
        </authorList>
    </citation>
    <scope>NUCLEOTIDE SEQUENCE [LARGE SCALE GENOMIC DNA]</scope>
    <source>
        <strain evidence="3 4">EPI-7</strain>
    </source>
</reference>
<organism evidence="3 4">
    <name type="scientific">Epidermidibacterium keratini</name>
    <dbReference type="NCBI Taxonomy" id="1891644"/>
    <lineage>
        <taxon>Bacteria</taxon>
        <taxon>Bacillati</taxon>
        <taxon>Actinomycetota</taxon>
        <taxon>Actinomycetes</taxon>
        <taxon>Sporichthyales</taxon>
        <taxon>Sporichthyaceae</taxon>
        <taxon>Epidermidibacterium</taxon>
    </lineage>
</organism>
<dbReference type="KEGG" id="eke:EK0264_05455"/>